<dbReference type="Pfam" id="PF04355">
    <property type="entry name" value="BamE"/>
    <property type="match status" value="1"/>
</dbReference>
<feature type="signal peptide" evidence="5">
    <location>
        <begin position="1"/>
        <end position="19"/>
    </location>
</feature>
<dbReference type="PANTHER" id="PTHR37482:SF1">
    <property type="entry name" value="OUTER MEMBRANE PROTEIN ASSEMBLY FACTOR BAME"/>
    <property type="match status" value="1"/>
</dbReference>
<dbReference type="GO" id="GO:0043165">
    <property type="term" value="P:Gram-negative-bacterium-type cell outer membrane assembly"/>
    <property type="evidence" value="ECO:0007669"/>
    <property type="project" value="UniProtKB-UniRule"/>
</dbReference>
<dbReference type="InterPro" id="IPR007450">
    <property type="entry name" value="BamE_dom"/>
</dbReference>
<organism evidence="7 8">
    <name type="scientific">Craterilacuibacter sinensis</name>
    <dbReference type="NCBI Taxonomy" id="2686017"/>
    <lineage>
        <taxon>Bacteria</taxon>
        <taxon>Pseudomonadati</taxon>
        <taxon>Pseudomonadota</taxon>
        <taxon>Betaproteobacteria</taxon>
        <taxon>Neisseriales</taxon>
        <taxon>Neisseriaceae</taxon>
        <taxon>Craterilacuibacter</taxon>
    </lineage>
</organism>
<evidence type="ECO:0000256" key="2">
    <source>
        <dbReference type="ARBA" id="ARBA00023136"/>
    </source>
</evidence>
<evidence type="ECO:0000256" key="3">
    <source>
        <dbReference type="ARBA" id="ARBA00023237"/>
    </source>
</evidence>
<evidence type="ECO:0000313" key="7">
    <source>
        <dbReference type="EMBL" id="MXR36347.1"/>
    </source>
</evidence>
<keyword evidence="4" id="KW-0449">Lipoprotein</keyword>
<dbReference type="GO" id="GO:1990063">
    <property type="term" value="C:Bam protein complex"/>
    <property type="evidence" value="ECO:0007669"/>
    <property type="project" value="TreeGrafter"/>
</dbReference>
<feature type="domain" description="Outer membrane protein assembly factor BamE" evidence="6">
    <location>
        <begin position="35"/>
        <end position="104"/>
    </location>
</feature>
<feature type="chain" id="PRO_5033193003" description="Outer membrane protein assembly factor BamE" evidence="5">
    <location>
        <begin position="20"/>
        <end position="122"/>
    </location>
</feature>
<evidence type="ECO:0000256" key="4">
    <source>
        <dbReference type="HAMAP-Rule" id="MF_00925"/>
    </source>
</evidence>
<dbReference type="PANTHER" id="PTHR37482">
    <property type="entry name" value="OUTER MEMBRANE PROTEIN ASSEMBLY FACTOR BAME"/>
    <property type="match status" value="1"/>
</dbReference>
<evidence type="ECO:0000256" key="5">
    <source>
        <dbReference type="SAM" id="SignalP"/>
    </source>
</evidence>
<comment type="subunit">
    <text evidence="4">Part of the Bam complex.</text>
</comment>
<comment type="function">
    <text evidence="4">Part of the outer membrane protein assembly complex, which is involved in assembly and insertion of beta-barrel proteins into the outer membrane.</text>
</comment>
<dbReference type="Gene3D" id="3.30.1450.10">
    <property type="match status" value="1"/>
</dbReference>
<name>A0A845BHY4_9NEIS</name>
<evidence type="ECO:0000313" key="8">
    <source>
        <dbReference type="Proteomes" id="UP000467214"/>
    </source>
</evidence>
<gene>
    <name evidence="4 7" type="primary">bamE</name>
    <name evidence="7" type="ORF">GQF02_05085</name>
</gene>
<dbReference type="InterPro" id="IPR026592">
    <property type="entry name" value="BamE"/>
</dbReference>
<dbReference type="GO" id="GO:0030674">
    <property type="term" value="F:protein-macromolecule adaptor activity"/>
    <property type="evidence" value="ECO:0007669"/>
    <property type="project" value="TreeGrafter"/>
</dbReference>
<protein>
    <recommendedName>
        <fullName evidence="4">Outer membrane protein assembly factor BamE</fullName>
    </recommendedName>
</protein>
<evidence type="ECO:0000256" key="1">
    <source>
        <dbReference type="ARBA" id="ARBA00022729"/>
    </source>
</evidence>
<keyword evidence="3 4" id="KW-0998">Cell outer membrane</keyword>
<reference evidence="7 8" key="1">
    <citation type="submission" date="2019-12" db="EMBL/GenBank/DDBJ databases">
        <title>Neisseriaceae gen. nov. sp. Genome sequencing and assembly.</title>
        <authorList>
            <person name="Liu Z."/>
            <person name="Li A."/>
        </authorList>
    </citation>
    <scope>NUCLEOTIDE SEQUENCE [LARGE SCALE GENOMIC DNA]</scope>
    <source>
        <strain evidence="7 8">B2N2-7</strain>
    </source>
</reference>
<dbReference type="GO" id="GO:0051205">
    <property type="term" value="P:protein insertion into membrane"/>
    <property type="evidence" value="ECO:0007669"/>
    <property type="project" value="UniProtKB-UniRule"/>
</dbReference>
<dbReference type="AlphaFoldDB" id="A0A845BHY4"/>
<evidence type="ECO:0000259" key="6">
    <source>
        <dbReference type="Pfam" id="PF04355"/>
    </source>
</evidence>
<comment type="caution">
    <text evidence="7">The sequence shown here is derived from an EMBL/GenBank/DDBJ whole genome shotgun (WGS) entry which is preliminary data.</text>
</comment>
<sequence>MNKILMIPALLFVAGCSSMNPINWFTPHRMVIEQGNEVSEASVLKVKPGMTRNQVRFLLGTPLLADPFHANRWDYKYVLERQGKPAEERLVTVIFNADSVVSVEGQGLPDNYVPAPIIPSKN</sequence>
<dbReference type="HAMAP" id="MF_00925">
    <property type="entry name" value="OM_assembly_BamE"/>
    <property type="match status" value="1"/>
</dbReference>
<keyword evidence="4" id="KW-0564">Palmitate</keyword>
<accession>A0A845BHY4</accession>
<keyword evidence="8" id="KW-1185">Reference proteome</keyword>
<dbReference type="Proteomes" id="UP000467214">
    <property type="component" value="Unassembled WGS sequence"/>
</dbReference>
<proteinExistence type="inferred from homology"/>
<comment type="subcellular location">
    <subcellularLocation>
        <location evidence="4">Cell outer membrane</location>
        <topology evidence="4">Lipid-anchor</topology>
    </subcellularLocation>
</comment>
<dbReference type="RefSeq" id="WP_160795318.1">
    <property type="nucleotide sequence ID" value="NZ_WSSB01000003.1"/>
</dbReference>
<dbReference type="InterPro" id="IPR037873">
    <property type="entry name" value="BamE-like"/>
</dbReference>
<dbReference type="PROSITE" id="PS51257">
    <property type="entry name" value="PROKAR_LIPOPROTEIN"/>
    <property type="match status" value="1"/>
</dbReference>
<keyword evidence="1 4" id="KW-0732">Signal</keyword>
<keyword evidence="2 4" id="KW-0472">Membrane</keyword>
<dbReference type="EMBL" id="WSSB01000003">
    <property type="protein sequence ID" value="MXR36347.1"/>
    <property type="molecule type" value="Genomic_DNA"/>
</dbReference>
<comment type="similarity">
    <text evidence="4">Belongs to the BamE family.</text>
</comment>